<name>A0A2H0RK16_9BACT</name>
<evidence type="ECO:0000313" key="3">
    <source>
        <dbReference type="Proteomes" id="UP000230833"/>
    </source>
</evidence>
<feature type="transmembrane region" description="Helical" evidence="1">
    <location>
        <begin position="44"/>
        <end position="63"/>
    </location>
</feature>
<keyword evidence="1" id="KW-1133">Transmembrane helix</keyword>
<evidence type="ECO:0008006" key="4">
    <source>
        <dbReference type="Google" id="ProtNLM"/>
    </source>
</evidence>
<organism evidence="2 3">
    <name type="scientific">Candidatus Vogelbacteria bacterium CG10_big_fil_rev_8_21_14_0_10_45_14</name>
    <dbReference type="NCBI Taxonomy" id="1975042"/>
    <lineage>
        <taxon>Bacteria</taxon>
        <taxon>Candidatus Vogeliibacteriota</taxon>
    </lineage>
</organism>
<dbReference type="AlphaFoldDB" id="A0A2H0RK16"/>
<evidence type="ECO:0000313" key="2">
    <source>
        <dbReference type="EMBL" id="PIR46889.1"/>
    </source>
</evidence>
<keyword evidence="1" id="KW-0812">Transmembrane</keyword>
<protein>
    <recommendedName>
        <fullName evidence="4">DUF2065 domain-containing protein</fullName>
    </recommendedName>
</protein>
<dbReference type="EMBL" id="PCYL01000024">
    <property type="protein sequence ID" value="PIR46889.1"/>
    <property type="molecule type" value="Genomic_DNA"/>
</dbReference>
<reference evidence="2 3" key="1">
    <citation type="submission" date="2017-09" db="EMBL/GenBank/DDBJ databases">
        <title>Depth-based differentiation of microbial function through sediment-hosted aquifers and enrichment of novel symbionts in the deep terrestrial subsurface.</title>
        <authorList>
            <person name="Probst A.J."/>
            <person name="Ladd B."/>
            <person name="Jarett J.K."/>
            <person name="Geller-Mcgrath D.E."/>
            <person name="Sieber C.M."/>
            <person name="Emerson J.B."/>
            <person name="Anantharaman K."/>
            <person name="Thomas B.C."/>
            <person name="Malmstrom R."/>
            <person name="Stieglmeier M."/>
            <person name="Klingl A."/>
            <person name="Woyke T."/>
            <person name="Ryan C.M."/>
            <person name="Banfield J.F."/>
        </authorList>
    </citation>
    <scope>NUCLEOTIDE SEQUENCE [LARGE SCALE GENOMIC DNA]</scope>
    <source>
        <strain evidence="2">CG10_big_fil_rev_8_21_14_0_10_45_14</strain>
    </source>
</reference>
<gene>
    <name evidence="2" type="ORF">COV07_01925</name>
</gene>
<sequence length="128" mass="14734">MELSLYLARLFGVYLVLEGLVLLVRQGFLHRVLRDLVRTTALRYLIGILVVLAGASIVFYHNIWQEGYVGLVTLIGWLLLVKGVLYLFIPERTLRNLVRALDKRHWYVVFGVFCMAVGLYLVKMGFAF</sequence>
<keyword evidence="1" id="KW-0472">Membrane</keyword>
<dbReference type="Proteomes" id="UP000230833">
    <property type="component" value="Unassembled WGS sequence"/>
</dbReference>
<feature type="transmembrane region" description="Helical" evidence="1">
    <location>
        <begin position="6"/>
        <end position="24"/>
    </location>
</feature>
<feature type="transmembrane region" description="Helical" evidence="1">
    <location>
        <begin position="69"/>
        <end position="89"/>
    </location>
</feature>
<comment type="caution">
    <text evidence="2">The sequence shown here is derived from an EMBL/GenBank/DDBJ whole genome shotgun (WGS) entry which is preliminary data.</text>
</comment>
<accession>A0A2H0RK16</accession>
<proteinExistence type="predicted"/>
<feature type="transmembrane region" description="Helical" evidence="1">
    <location>
        <begin position="105"/>
        <end position="122"/>
    </location>
</feature>
<evidence type="ECO:0000256" key="1">
    <source>
        <dbReference type="SAM" id="Phobius"/>
    </source>
</evidence>